<evidence type="ECO:0000313" key="3">
    <source>
        <dbReference type="Proteomes" id="UP000694569"/>
    </source>
</evidence>
<name>A0A8C5PZY7_9ANUR</name>
<evidence type="ECO:0000259" key="1">
    <source>
        <dbReference type="Pfam" id="PF25999"/>
    </source>
</evidence>
<dbReference type="Pfam" id="PF25999">
    <property type="entry name" value="SYNRG_C"/>
    <property type="match status" value="1"/>
</dbReference>
<organism evidence="2 3">
    <name type="scientific">Leptobrachium leishanense</name>
    <name type="common">Leishan spiny toad</name>
    <dbReference type="NCBI Taxonomy" id="445787"/>
    <lineage>
        <taxon>Eukaryota</taxon>
        <taxon>Metazoa</taxon>
        <taxon>Chordata</taxon>
        <taxon>Craniata</taxon>
        <taxon>Vertebrata</taxon>
        <taxon>Euteleostomi</taxon>
        <taxon>Amphibia</taxon>
        <taxon>Batrachia</taxon>
        <taxon>Anura</taxon>
        <taxon>Pelobatoidea</taxon>
        <taxon>Megophryidae</taxon>
        <taxon>Leptobrachium</taxon>
    </lineage>
</organism>
<evidence type="ECO:0000313" key="2">
    <source>
        <dbReference type="Ensembl" id="ENSLLEP00000030164.1"/>
    </source>
</evidence>
<dbReference type="PANTHER" id="PTHR15463">
    <property type="entry name" value="AP1 GAMMA SUBUNIT BINDING PROTEIN 1"/>
    <property type="match status" value="1"/>
</dbReference>
<sequence length="212" mass="24061">MQEQDSTATAAEPPQTDIYCEHLKKCLMNICRVIQNTNDILCNISHPSVCSEVLLSSRGTDYISEVLEVYRISKRIEGGMRALRVSDDSLWLMLRDIELLWNNLQAFLSLCPYVLQRLPPLSFPVCKSDSRLSDSIQCLQRCCGVCLLGERQDEAGSRDGMLMYRENLYHITCANFWINCVDLNLPVLHCPKICSLCVPEEIQAAQDPTKDI</sequence>
<dbReference type="OrthoDB" id="524326at2759"/>
<protein>
    <recommendedName>
        <fullName evidence="1">Synergin gamma C-terminal domain-containing protein</fullName>
    </recommendedName>
</protein>
<reference evidence="2" key="2">
    <citation type="submission" date="2025-09" db="UniProtKB">
        <authorList>
            <consortium name="Ensembl"/>
        </authorList>
    </citation>
    <scope>IDENTIFICATION</scope>
</reference>
<dbReference type="GO" id="GO:0030130">
    <property type="term" value="C:clathrin coat of trans-Golgi network vesicle"/>
    <property type="evidence" value="ECO:0007669"/>
    <property type="project" value="TreeGrafter"/>
</dbReference>
<feature type="domain" description="Synergin gamma C-terminal" evidence="1">
    <location>
        <begin position="15"/>
        <end position="188"/>
    </location>
</feature>
<proteinExistence type="predicted"/>
<dbReference type="GeneTree" id="ENSGT00390000010789"/>
<keyword evidence="3" id="KW-1185">Reference proteome</keyword>
<dbReference type="Ensembl" id="ENSLLET00000031327.1">
    <property type="protein sequence ID" value="ENSLLEP00000030164.1"/>
    <property type="gene ID" value="ENSLLEG00000019133.1"/>
</dbReference>
<dbReference type="InterPro" id="IPR039656">
    <property type="entry name" value="SYNRG"/>
</dbReference>
<dbReference type="InterPro" id="IPR059024">
    <property type="entry name" value="SYNRG_C"/>
</dbReference>
<dbReference type="AlphaFoldDB" id="A0A8C5PZY7"/>
<reference evidence="2" key="1">
    <citation type="submission" date="2025-08" db="UniProtKB">
        <authorList>
            <consortium name="Ensembl"/>
        </authorList>
    </citation>
    <scope>IDENTIFICATION</scope>
</reference>
<accession>A0A8C5PZY7</accession>
<dbReference type="Proteomes" id="UP000694569">
    <property type="component" value="Unplaced"/>
</dbReference>
<dbReference type="PANTHER" id="PTHR15463:SF2">
    <property type="entry name" value="SYNERGIN GAMMA"/>
    <property type="match status" value="1"/>
</dbReference>